<dbReference type="PANTHER" id="PTHR10048">
    <property type="entry name" value="PHOSPHATIDYLINOSITOL KINASE"/>
    <property type="match status" value="1"/>
</dbReference>
<evidence type="ECO:0000313" key="3">
    <source>
        <dbReference type="EMBL" id="KAJ7953603.1"/>
    </source>
</evidence>
<dbReference type="InterPro" id="IPR015433">
    <property type="entry name" value="PI3/4_kinase"/>
</dbReference>
<dbReference type="AlphaFoldDB" id="A0AAD7L9B3"/>
<comment type="similarity">
    <text evidence="1">Belongs to the PI3/PI4-kinase family.</text>
</comment>
<dbReference type="SMART" id="SM00142">
    <property type="entry name" value="PI3K_C2"/>
    <property type="match status" value="1"/>
</dbReference>
<dbReference type="Gene3D" id="1.25.40.70">
    <property type="entry name" value="Phosphatidylinositol 3-kinase, accessory domain (PIK)"/>
    <property type="match status" value="1"/>
</dbReference>
<dbReference type="GO" id="GO:0000045">
    <property type="term" value="P:autophagosome assembly"/>
    <property type="evidence" value="ECO:0007669"/>
    <property type="project" value="TreeGrafter"/>
</dbReference>
<dbReference type="KEGG" id="qsa:O6P43_025285"/>
<dbReference type="GO" id="GO:0034272">
    <property type="term" value="C:phosphatidylinositol 3-kinase complex, class III, type II"/>
    <property type="evidence" value="ECO:0007669"/>
    <property type="project" value="TreeGrafter"/>
</dbReference>
<dbReference type="InterPro" id="IPR035892">
    <property type="entry name" value="C2_domain_sf"/>
</dbReference>
<dbReference type="InterPro" id="IPR016024">
    <property type="entry name" value="ARM-type_fold"/>
</dbReference>
<dbReference type="GO" id="GO:0016303">
    <property type="term" value="F:1-phosphatidylinositol-3-kinase activity"/>
    <property type="evidence" value="ECO:0007669"/>
    <property type="project" value="TreeGrafter"/>
</dbReference>
<accession>A0AAD7L9B3</accession>
<dbReference type="Pfam" id="PF00792">
    <property type="entry name" value="PI3K_C2"/>
    <property type="match status" value="1"/>
</dbReference>
<sequence>MSGNEFWFFLSCDINLPVTFPVDRLEGNFPSPNSPSSEADSTTEERNGELYVECALYIDGAPFGLSTRTRLESTGPSYFWNELITLTTKYQDLTVHSQLVLRVWDLSRGKDEELIGGAIIPLFNSKKQLKTGKQKLRLWRGKEADGMFPTATPGKVPRHECGELERLEKLVNTYERGQIQHVDWLDRLTFKSMERIKEREGSKNGSSHLYLVVDFCSFEHQVVFQESGANFLLPSPIASTNDIVSVRDPELGKLNLSEHKQLKLARSLTRGIIDRYLKPSSNKRKLIQRILKYPPTRTLSGDERQLLWKFRFSLMSEKRALTKFLRCVEWSDL</sequence>
<feature type="domain" description="C2 PI3K-type" evidence="2">
    <location>
        <begin position="14"/>
        <end position="177"/>
    </location>
</feature>
<dbReference type="Pfam" id="PF00613">
    <property type="entry name" value="PI3Ka"/>
    <property type="match status" value="1"/>
</dbReference>
<dbReference type="Proteomes" id="UP001163823">
    <property type="component" value="Chromosome 10"/>
</dbReference>
<dbReference type="GO" id="GO:0048015">
    <property type="term" value="P:phosphatidylinositol-mediated signaling"/>
    <property type="evidence" value="ECO:0007669"/>
    <property type="project" value="TreeGrafter"/>
</dbReference>
<dbReference type="SUPFAM" id="SSF49562">
    <property type="entry name" value="C2 domain (Calcium/lipid-binding domain, CaLB)"/>
    <property type="match status" value="1"/>
</dbReference>
<dbReference type="GO" id="GO:0034271">
    <property type="term" value="C:phosphatidylinositol 3-kinase complex, class III, type I"/>
    <property type="evidence" value="ECO:0007669"/>
    <property type="project" value="TreeGrafter"/>
</dbReference>
<dbReference type="GO" id="GO:0005768">
    <property type="term" value="C:endosome"/>
    <property type="evidence" value="ECO:0007669"/>
    <property type="project" value="TreeGrafter"/>
</dbReference>
<name>A0AAD7L9B3_QUISA</name>
<evidence type="ECO:0000313" key="4">
    <source>
        <dbReference type="Proteomes" id="UP001163823"/>
    </source>
</evidence>
<gene>
    <name evidence="3" type="ORF">O6P43_025285</name>
</gene>
<dbReference type="Gene3D" id="2.60.40.150">
    <property type="entry name" value="C2 domain"/>
    <property type="match status" value="1"/>
</dbReference>
<dbReference type="SUPFAM" id="SSF48371">
    <property type="entry name" value="ARM repeat"/>
    <property type="match status" value="1"/>
</dbReference>
<dbReference type="GO" id="GO:0006897">
    <property type="term" value="P:endocytosis"/>
    <property type="evidence" value="ECO:0007669"/>
    <property type="project" value="TreeGrafter"/>
</dbReference>
<dbReference type="InterPro" id="IPR001263">
    <property type="entry name" value="PI3K_accessory_dom"/>
</dbReference>
<dbReference type="GO" id="GO:0005777">
    <property type="term" value="C:peroxisome"/>
    <property type="evidence" value="ECO:0007669"/>
    <property type="project" value="TreeGrafter"/>
</dbReference>
<dbReference type="PANTHER" id="PTHR10048:SF7">
    <property type="entry name" value="PHOSPHATIDYLINOSITOL 3-KINASE CATALYTIC SUBUNIT TYPE 3"/>
    <property type="match status" value="1"/>
</dbReference>
<dbReference type="InterPro" id="IPR042236">
    <property type="entry name" value="PI3K_accessory_sf"/>
</dbReference>
<keyword evidence="4" id="KW-1185">Reference proteome</keyword>
<comment type="caution">
    <text evidence="3">The sequence shown here is derived from an EMBL/GenBank/DDBJ whole genome shotgun (WGS) entry which is preliminary data.</text>
</comment>
<evidence type="ECO:0000259" key="2">
    <source>
        <dbReference type="PROSITE" id="PS51547"/>
    </source>
</evidence>
<organism evidence="3 4">
    <name type="scientific">Quillaja saponaria</name>
    <name type="common">Soap bark tree</name>
    <dbReference type="NCBI Taxonomy" id="32244"/>
    <lineage>
        <taxon>Eukaryota</taxon>
        <taxon>Viridiplantae</taxon>
        <taxon>Streptophyta</taxon>
        <taxon>Embryophyta</taxon>
        <taxon>Tracheophyta</taxon>
        <taxon>Spermatophyta</taxon>
        <taxon>Magnoliopsida</taxon>
        <taxon>eudicotyledons</taxon>
        <taxon>Gunneridae</taxon>
        <taxon>Pentapetalae</taxon>
        <taxon>rosids</taxon>
        <taxon>fabids</taxon>
        <taxon>Fabales</taxon>
        <taxon>Quillajaceae</taxon>
        <taxon>Quillaja</taxon>
    </lineage>
</organism>
<dbReference type="CDD" id="cd08397">
    <property type="entry name" value="C2_PI3K_class_III"/>
    <property type="match status" value="1"/>
</dbReference>
<proteinExistence type="inferred from homology"/>
<dbReference type="InterPro" id="IPR002420">
    <property type="entry name" value="PI3K-type_C2_dom"/>
</dbReference>
<reference evidence="3" key="1">
    <citation type="journal article" date="2023" name="Science">
        <title>Elucidation of the pathway for biosynthesis of saponin adjuvants from the soapbark tree.</title>
        <authorList>
            <person name="Reed J."/>
            <person name="Orme A."/>
            <person name="El-Demerdash A."/>
            <person name="Owen C."/>
            <person name="Martin L.B.B."/>
            <person name="Misra R.C."/>
            <person name="Kikuchi S."/>
            <person name="Rejzek M."/>
            <person name="Martin A.C."/>
            <person name="Harkess A."/>
            <person name="Leebens-Mack J."/>
            <person name="Louveau T."/>
            <person name="Stephenson M.J."/>
            <person name="Osbourn A."/>
        </authorList>
    </citation>
    <scope>NUCLEOTIDE SEQUENCE</scope>
    <source>
        <strain evidence="3">S10</strain>
    </source>
</reference>
<dbReference type="EMBL" id="JARAOO010000010">
    <property type="protein sequence ID" value="KAJ7953603.1"/>
    <property type="molecule type" value="Genomic_DNA"/>
</dbReference>
<evidence type="ECO:0000256" key="1">
    <source>
        <dbReference type="PROSITE-ProRule" id="PRU00880"/>
    </source>
</evidence>
<protein>
    <submittedName>
        <fullName evidence="3">Phosphatidylinositol 3-kinase, root isoform</fullName>
    </submittedName>
</protein>
<dbReference type="GO" id="GO:0000407">
    <property type="term" value="C:phagophore assembly site"/>
    <property type="evidence" value="ECO:0007669"/>
    <property type="project" value="TreeGrafter"/>
</dbReference>
<dbReference type="PROSITE" id="PS51547">
    <property type="entry name" value="C2_PI3K"/>
    <property type="match status" value="1"/>
</dbReference>